<organism evidence="1 2">
    <name type="scientific">Thermus virus P23-45</name>
    <name type="common">Thermus thermophilus phage P23-45</name>
    <dbReference type="NCBI Taxonomy" id="2914006"/>
    <lineage>
        <taxon>Viruses</taxon>
        <taxon>Duplodnaviria</taxon>
        <taxon>Heunggongvirae</taxon>
        <taxon>Uroviricota</taxon>
        <taxon>Caudoviricetes</taxon>
        <taxon>Oshimavirus</taxon>
        <taxon>Oshimavirus P2345</taxon>
    </lineage>
</organism>
<organismHost>
    <name type="scientific">Thermus thermophilus</name>
    <dbReference type="NCBI Taxonomy" id="274"/>
</organismHost>
<gene>
    <name evidence="1" type="ORF">P23p71</name>
</gene>
<evidence type="ECO:0000313" key="1">
    <source>
        <dbReference type="EMBL" id="ABU96904.1"/>
    </source>
</evidence>
<dbReference type="EMBL" id="EU100883">
    <property type="protein sequence ID" value="ABU96904.1"/>
    <property type="molecule type" value="Genomic_DNA"/>
</dbReference>
<proteinExistence type="predicted"/>
<dbReference type="RefSeq" id="YP_001467924.1">
    <property type="nucleotide sequence ID" value="NC_009803.1"/>
</dbReference>
<dbReference type="GeneID" id="5600503"/>
<reference evidence="1 2" key="1">
    <citation type="journal article" date="2008" name="J. Mol. Biol.">
        <title>Genome comparison and proteomic characterization of Thermus thermophilus bacteriophages P23-45 and P74-26: siphoviruses with triplex-forming sequences and the longest known tails.</title>
        <authorList>
            <person name="Minakhin L."/>
            <person name="Goel M."/>
            <person name="Berdygulova Z."/>
            <person name="Ramanculov E."/>
            <person name="Florens L."/>
            <person name="Glazko G."/>
            <person name="Karamychev V.N."/>
            <person name="Slesarev A.I."/>
            <person name="Kozyavkin S.A."/>
            <person name="Khromov I."/>
            <person name="Ackermann H.W."/>
            <person name="Washburn M."/>
            <person name="Mushegian A."/>
            <person name="Severinov K."/>
        </authorList>
    </citation>
    <scope>NUCLEOTIDE SEQUENCE</scope>
</reference>
<evidence type="ECO:0000313" key="2">
    <source>
        <dbReference type="Proteomes" id="UP000001132"/>
    </source>
</evidence>
<name>A7XXA2_BP234</name>
<dbReference type="KEGG" id="vg:5600503"/>
<sequence length="112" mass="13357">MGFHTTRTSRTYSFMNKLGEFQQKAASRFLALYGNVRLKVEQDALVFISEDEGIYRELVCYSEDRFYFYSRTRYTIHMAYYDGERVWNGRDMVFPNPPWLTEIFTGPSEESE</sequence>
<accession>A7XXA2</accession>
<keyword evidence="2" id="KW-1185">Reference proteome</keyword>
<protein>
    <submittedName>
        <fullName evidence="1">Uncharacterized protein</fullName>
    </submittedName>
</protein>
<dbReference type="Proteomes" id="UP000001132">
    <property type="component" value="Segment"/>
</dbReference>